<accession>A0A401M235</accession>
<evidence type="ECO:0000313" key="3">
    <source>
        <dbReference type="EMBL" id="GCB37755.1"/>
    </source>
</evidence>
<gene>
    <name evidence="3" type="ORF">KGMB02408_47000</name>
</gene>
<feature type="transmembrane region" description="Helical" evidence="2">
    <location>
        <begin position="138"/>
        <end position="163"/>
    </location>
</feature>
<evidence type="ECO:0000256" key="2">
    <source>
        <dbReference type="SAM" id="Phobius"/>
    </source>
</evidence>
<dbReference type="EMBL" id="BHWB01000038">
    <property type="protein sequence ID" value="GCB37755.1"/>
    <property type="molecule type" value="Genomic_DNA"/>
</dbReference>
<dbReference type="Proteomes" id="UP000288079">
    <property type="component" value="Unassembled WGS sequence"/>
</dbReference>
<feature type="transmembrane region" description="Helical" evidence="2">
    <location>
        <begin position="169"/>
        <end position="187"/>
    </location>
</feature>
<evidence type="ECO:0000313" key="4">
    <source>
        <dbReference type="Proteomes" id="UP000288079"/>
    </source>
</evidence>
<keyword evidence="2" id="KW-0812">Transmembrane</keyword>
<keyword evidence="2" id="KW-1133">Transmembrane helix</keyword>
<proteinExistence type="predicted"/>
<evidence type="ECO:0000256" key="1">
    <source>
        <dbReference type="SAM" id="Coils"/>
    </source>
</evidence>
<reference evidence="3 4" key="1">
    <citation type="submission" date="2018-10" db="EMBL/GenBank/DDBJ databases">
        <title>Draft Genome Sequence of Bacteroides sp. KCTC 15687.</title>
        <authorList>
            <person name="Yu S.Y."/>
            <person name="Kim J.S."/>
            <person name="Oh B.S."/>
            <person name="Park S.H."/>
            <person name="Kang S.W."/>
            <person name="Park J.E."/>
            <person name="Choi S.H."/>
            <person name="Han K.I."/>
            <person name="Lee K.C."/>
            <person name="Eom M.K."/>
            <person name="Suh M.K."/>
            <person name="Lee D.H."/>
            <person name="Yoon H."/>
            <person name="Kim B."/>
            <person name="Yang S.J."/>
            <person name="Lee J.S."/>
            <person name="Lee J.H."/>
        </authorList>
    </citation>
    <scope>NUCLEOTIDE SEQUENCE [LARGE SCALE GENOMIC DNA]</scope>
    <source>
        <strain evidence="3 4">KCTC 15687</strain>
    </source>
</reference>
<dbReference type="AlphaFoldDB" id="A0A401M235"/>
<keyword evidence="2" id="KW-0472">Membrane</keyword>
<comment type="caution">
    <text evidence="3">The sequence shown here is derived from an EMBL/GenBank/DDBJ whole genome shotgun (WGS) entry which is preliminary data.</text>
</comment>
<protein>
    <submittedName>
        <fullName evidence="3">Uncharacterized protein</fullName>
    </submittedName>
</protein>
<sequence>MVYALCTSKKAHAVIKTSVDLSRQDEGEENFGSTPIARTMVRISMTLANTISRITPEGTKKWLDARFRKDEAIIADGAAFDLVRASVNLVLAGLLIALGTSLKLPLSTTYVTFMVAMGTSLADRAWGRDSAVYRITGVLSVIGGWFITAGAAFTICFFVTMILHYGGNISIIVLIGIAVFILIRSQIMYKKRKAKEQGNETLKQLMQTTDNEEALQLMRQHTREELAKVLEYAETNFELTVNSFIHENLRGLRRSMGATKFEKQLIKQMKRTGTVAMCRLDNATVLEKGLYYYQGNDFASELVYSIARLSEPCLEHIDNNFNPLDAIQKGEFSDVAEDITYLIQQCRKRLENNDYNSMEEEIRRANDLNGQLSHLKRQELQRIQSQTGSIRVSMVYLTMVQEAQNVVTYTINLMKVSRKFQMETEMP</sequence>
<organism evidence="3 4">
    <name type="scientific">Bacteroides faecalis</name>
    <dbReference type="NCBI Taxonomy" id="2447885"/>
    <lineage>
        <taxon>Bacteria</taxon>
        <taxon>Pseudomonadati</taxon>
        <taxon>Bacteroidota</taxon>
        <taxon>Bacteroidia</taxon>
        <taxon>Bacteroidales</taxon>
        <taxon>Bacteroidaceae</taxon>
        <taxon>Bacteroides</taxon>
    </lineage>
</organism>
<feature type="coiled-coil region" evidence="1">
    <location>
        <begin position="348"/>
        <end position="378"/>
    </location>
</feature>
<name>A0A401M235_9BACE</name>
<keyword evidence="4" id="KW-1185">Reference proteome</keyword>
<keyword evidence="1" id="KW-0175">Coiled coil</keyword>